<proteinExistence type="predicted"/>
<reference evidence="2" key="1">
    <citation type="journal article" date="2018" name="Genome Biol.">
        <title>SKESA: strategic k-mer extension for scrupulous assemblies.</title>
        <authorList>
            <person name="Souvorov A."/>
            <person name="Agarwala R."/>
            <person name="Lipman D.J."/>
        </authorList>
    </citation>
    <scope>NUCLEOTIDE SEQUENCE [LARGE SCALE GENOMIC DNA]</scope>
    <source>
        <strain evidence="2">1839</strain>
    </source>
</reference>
<keyword evidence="1" id="KW-1133">Transmembrane helix</keyword>
<gene>
    <name evidence="2" type="ORF">GGB84_004783</name>
</gene>
<organism evidence="2">
    <name type="scientific">Escherichia coli</name>
    <dbReference type="NCBI Taxonomy" id="562"/>
    <lineage>
        <taxon>Bacteria</taxon>
        <taxon>Pseudomonadati</taxon>
        <taxon>Pseudomonadota</taxon>
        <taxon>Gammaproteobacteria</taxon>
        <taxon>Enterobacterales</taxon>
        <taxon>Enterobacteriaceae</taxon>
        <taxon>Escherichia</taxon>
    </lineage>
</organism>
<name>A0A765TEI7_ECOLX</name>
<accession>A0A765TEI7</accession>
<dbReference type="EMBL" id="DAAYTU010000056">
    <property type="protein sequence ID" value="HAG5772993.1"/>
    <property type="molecule type" value="Genomic_DNA"/>
</dbReference>
<protein>
    <recommendedName>
        <fullName evidence="3">DUF1240 domain-containing protein</fullName>
    </recommendedName>
</protein>
<evidence type="ECO:0000256" key="1">
    <source>
        <dbReference type="SAM" id="Phobius"/>
    </source>
</evidence>
<reference evidence="2" key="2">
    <citation type="submission" date="2020-02" db="EMBL/GenBank/DDBJ databases">
        <authorList>
            <consortium name="NCBI Pathogen Detection Project"/>
        </authorList>
    </citation>
    <scope>NUCLEOTIDE SEQUENCE</scope>
    <source>
        <strain evidence="2">1839</strain>
    </source>
</reference>
<evidence type="ECO:0008006" key="3">
    <source>
        <dbReference type="Google" id="ProtNLM"/>
    </source>
</evidence>
<feature type="transmembrane region" description="Helical" evidence="1">
    <location>
        <begin position="12"/>
        <end position="32"/>
    </location>
</feature>
<evidence type="ECO:0000313" key="2">
    <source>
        <dbReference type="EMBL" id="HAG5772993.1"/>
    </source>
</evidence>
<keyword evidence="1" id="KW-0812">Transmembrane</keyword>
<comment type="caution">
    <text evidence="2">The sequence shown here is derived from an EMBL/GenBank/DDBJ whole genome shotgun (WGS) entry which is preliminary data.</text>
</comment>
<feature type="transmembrane region" description="Helical" evidence="1">
    <location>
        <begin position="52"/>
        <end position="75"/>
    </location>
</feature>
<keyword evidence="1" id="KW-0472">Membrane</keyword>
<dbReference type="AlphaFoldDB" id="A0A765TEI7"/>
<sequence>MRLHVKLKDFLSMFFIAILFFPAFNASLFFTGIKPLYSIIKGCTEIFYDWRMLILCFGFISFSFLNIHVILLTIIKSFLIKKTKVINFATDITIQLTLTFLLIAIAIAPLMAPFVTGYVNAHYHPCSNNKGIFPGAIYIKNGMECNNECISHRDD</sequence>
<feature type="transmembrane region" description="Helical" evidence="1">
    <location>
        <begin position="96"/>
        <end position="119"/>
    </location>
</feature>